<proteinExistence type="predicted"/>
<name>A0A2P2PS73_RHIMU</name>
<sequence>MFLLAISEFITSHSKLFGP</sequence>
<evidence type="ECO:0000313" key="1">
    <source>
        <dbReference type="EMBL" id="MBX57597.1"/>
    </source>
</evidence>
<accession>A0A2P2PS73</accession>
<protein>
    <submittedName>
        <fullName evidence="1">Uncharacterized protein</fullName>
    </submittedName>
</protein>
<dbReference type="EMBL" id="GGEC01077113">
    <property type="protein sequence ID" value="MBX57597.1"/>
    <property type="molecule type" value="Transcribed_RNA"/>
</dbReference>
<organism evidence="1">
    <name type="scientific">Rhizophora mucronata</name>
    <name type="common">Asiatic mangrove</name>
    <dbReference type="NCBI Taxonomy" id="61149"/>
    <lineage>
        <taxon>Eukaryota</taxon>
        <taxon>Viridiplantae</taxon>
        <taxon>Streptophyta</taxon>
        <taxon>Embryophyta</taxon>
        <taxon>Tracheophyta</taxon>
        <taxon>Spermatophyta</taxon>
        <taxon>Magnoliopsida</taxon>
        <taxon>eudicotyledons</taxon>
        <taxon>Gunneridae</taxon>
        <taxon>Pentapetalae</taxon>
        <taxon>rosids</taxon>
        <taxon>fabids</taxon>
        <taxon>Malpighiales</taxon>
        <taxon>Rhizophoraceae</taxon>
        <taxon>Rhizophora</taxon>
    </lineage>
</organism>
<reference evidence="1" key="1">
    <citation type="submission" date="2018-02" db="EMBL/GenBank/DDBJ databases">
        <title>Rhizophora mucronata_Transcriptome.</title>
        <authorList>
            <person name="Meera S.P."/>
            <person name="Sreeshan A."/>
            <person name="Augustine A."/>
        </authorList>
    </citation>
    <scope>NUCLEOTIDE SEQUENCE</scope>
    <source>
        <tissue evidence="1">Leaf</tissue>
    </source>
</reference>
<dbReference type="AlphaFoldDB" id="A0A2P2PS73"/>